<keyword evidence="1" id="KW-0812">Transmembrane</keyword>
<evidence type="ECO:0000256" key="2">
    <source>
        <dbReference type="ARBA" id="ARBA00022989"/>
    </source>
</evidence>
<accession>A7T7P4</accession>
<dbReference type="Gene3D" id="2.60.40.60">
    <property type="entry name" value="Cadherins"/>
    <property type="match status" value="2"/>
</dbReference>
<dbReference type="PRINTS" id="PR00205">
    <property type="entry name" value="CADHERIN"/>
</dbReference>
<keyword evidence="2" id="KW-0472">Membrane</keyword>
<evidence type="ECO:0000313" key="5">
    <source>
        <dbReference type="EMBL" id="EDO28005.1"/>
    </source>
</evidence>
<proteinExistence type="predicted"/>
<dbReference type="CDD" id="cd11304">
    <property type="entry name" value="Cadherin_repeat"/>
    <property type="match status" value="2"/>
</dbReference>
<dbReference type="PANTHER" id="PTHR24026:SF126">
    <property type="entry name" value="PROTOCADHERIN FAT 4"/>
    <property type="match status" value="1"/>
</dbReference>
<dbReference type="GO" id="GO:0007156">
    <property type="term" value="P:homophilic cell adhesion via plasma membrane adhesion molecules"/>
    <property type="evidence" value="ECO:0007669"/>
    <property type="project" value="InterPro"/>
</dbReference>
<dbReference type="GO" id="GO:0005886">
    <property type="term" value="C:plasma membrane"/>
    <property type="evidence" value="ECO:0007669"/>
    <property type="project" value="UniProtKB-SubCell"/>
</dbReference>
<gene>
    <name evidence="5" type="ORF">NEMVEDRAFT_v1g223469</name>
</gene>
<dbReference type="InParanoid" id="A7T7P4"/>
<keyword evidence="2" id="KW-1133">Transmembrane helix</keyword>
<dbReference type="SMART" id="SM00112">
    <property type="entry name" value="CA"/>
    <property type="match status" value="1"/>
</dbReference>
<dbReference type="GO" id="GO:0005509">
    <property type="term" value="F:calcium ion binding"/>
    <property type="evidence" value="ECO:0007669"/>
    <property type="project" value="UniProtKB-UniRule"/>
</dbReference>
<feature type="non-terminal residue" evidence="5">
    <location>
        <position position="150"/>
    </location>
</feature>
<dbReference type="Proteomes" id="UP000001593">
    <property type="component" value="Unassembled WGS sequence"/>
</dbReference>
<name>A7T7P4_NEMVE</name>
<dbReference type="FunFam" id="2.60.40.60:FF:000451">
    <property type="entry name" value="Predicted protein"/>
    <property type="match status" value="1"/>
</dbReference>
<dbReference type="STRING" id="45351.A7T7P4"/>
<dbReference type="PANTHER" id="PTHR24026">
    <property type="entry name" value="FAT ATYPICAL CADHERIN-RELATED"/>
    <property type="match status" value="1"/>
</dbReference>
<evidence type="ECO:0000313" key="6">
    <source>
        <dbReference type="Proteomes" id="UP000001593"/>
    </source>
</evidence>
<feature type="domain" description="Cadherin" evidence="4">
    <location>
        <begin position="39"/>
        <end position="137"/>
    </location>
</feature>
<dbReference type="eggNOG" id="KOG1219">
    <property type="taxonomic scope" value="Eukaryota"/>
</dbReference>
<dbReference type="InterPro" id="IPR015919">
    <property type="entry name" value="Cadherin-like_sf"/>
</dbReference>
<keyword evidence="6" id="KW-1185">Reference proteome</keyword>
<keyword evidence="3" id="KW-0106">Calcium</keyword>
<feature type="domain" description="Cadherin" evidence="4">
    <location>
        <begin position="5"/>
        <end position="38"/>
    </location>
</feature>
<sequence>TVIDYQITVRATDKGSPPQYSETTVIVKVLNIQTPPVFGQAKYTVDVQENTKVGQQVISVKATYGDSNALLQYSFVSGNLGDAFCIDSSGQITVAQPLDREVLPSYTLRVRVALGNNEDFTEVVVSLTDINDDSPTFTKSVYEFFANEDI</sequence>
<dbReference type="HOGENOM" id="CLU_000224_0_0_1"/>
<dbReference type="SUPFAM" id="SSF49313">
    <property type="entry name" value="Cadherin-like"/>
    <property type="match status" value="2"/>
</dbReference>
<reference evidence="5 6" key="1">
    <citation type="journal article" date="2007" name="Science">
        <title>Sea anemone genome reveals ancestral eumetazoan gene repertoire and genomic organization.</title>
        <authorList>
            <person name="Putnam N.H."/>
            <person name="Srivastava M."/>
            <person name="Hellsten U."/>
            <person name="Dirks B."/>
            <person name="Chapman J."/>
            <person name="Salamov A."/>
            <person name="Terry A."/>
            <person name="Shapiro H."/>
            <person name="Lindquist E."/>
            <person name="Kapitonov V.V."/>
            <person name="Jurka J."/>
            <person name="Genikhovich G."/>
            <person name="Grigoriev I.V."/>
            <person name="Lucas S.M."/>
            <person name="Steele R.E."/>
            <person name="Finnerty J.R."/>
            <person name="Technau U."/>
            <person name="Martindale M.Q."/>
            <person name="Rokhsar D.S."/>
        </authorList>
    </citation>
    <scope>NUCLEOTIDE SEQUENCE [LARGE SCALE GENOMIC DNA]</scope>
    <source>
        <strain evidence="6">CH2 X CH6</strain>
    </source>
</reference>
<feature type="non-terminal residue" evidence="5">
    <location>
        <position position="1"/>
    </location>
</feature>
<protein>
    <recommendedName>
        <fullName evidence="4">Cadherin domain-containing protein</fullName>
    </recommendedName>
</protein>
<organism evidence="5 6">
    <name type="scientific">Nematostella vectensis</name>
    <name type="common">Starlet sea anemone</name>
    <dbReference type="NCBI Taxonomy" id="45351"/>
    <lineage>
        <taxon>Eukaryota</taxon>
        <taxon>Metazoa</taxon>
        <taxon>Cnidaria</taxon>
        <taxon>Anthozoa</taxon>
        <taxon>Hexacorallia</taxon>
        <taxon>Actiniaria</taxon>
        <taxon>Edwardsiidae</taxon>
        <taxon>Nematostella</taxon>
    </lineage>
</organism>
<dbReference type="EMBL" id="DS472225">
    <property type="protein sequence ID" value="EDO28005.1"/>
    <property type="molecule type" value="Genomic_DNA"/>
</dbReference>
<dbReference type="InterPro" id="IPR002126">
    <property type="entry name" value="Cadherin-like_dom"/>
</dbReference>
<dbReference type="PROSITE" id="PS50268">
    <property type="entry name" value="CADHERIN_2"/>
    <property type="match status" value="2"/>
</dbReference>
<evidence type="ECO:0000259" key="4">
    <source>
        <dbReference type="PROSITE" id="PS50268"/>
    </source>
</evidence>
<evidence type="ECO:0000256" key="1">
    <source>
        <dbReference type="ARBA" id="ARBA00022692"/>
    </source>
</evidence>
<dbReference type="AlphaFoldDB" id="A7T7P4"/>
<evidence type="ECO:0000256" key="3">
    <source>
        <dbReference type="PROSITE-ProRule" id="PRU00043"/>
    </source>
</evidence>
<dbReference type="Pfam" id="PF00028">
    <property type="entry name" value="Cadherin"/>
    <property type="match status" value="1"/>
</dbReference>